<dbReference type="OrthoDB" id="350230at2"/>
<dbReference type="CDD" id="cd07185">
    <property type="entry name" value="OmpA_C-like"/>
    <property type="match status" value="1"/>
</dbReference>
<dbReference type="PANTHER" id="PTHR30329">
    <property type="entry name" value="STATOR ELEMENT OF FLAGELLAR MOTOR COMPLEX"/>
    <property type="match status" value="1"/>
</dbReference>
<dbReference type="STRING" id="869209.Tresu_0882"/>
<gene>
    <name evidence="3" type="ordered locus">Tresu_0882</name>
</gene>
<evidence type="ECO:0000313" key="3">
    <source>
        <dbReference type="EMBL" id="AEB13806.1"/>
    </source>
</evidence>
<dbReference type="eggNOG" id="COG2885">
    <property type="taxonomic scope" value="Bacteria"/>
</dbReference>
<dbReference type="PROSITE" id="PS51123">
    <property type="entry name" value="OMPA_2"/>
    <property type="match status" value="1"/>
</dbReference>
<dbReference type="Gene3D" id="3.30.1330.60">
    <property type="entry name" value="OmpA-like domain"/>
    <property type="match status" value="1"/>
</dbReference>
<keyword evidence="1" id="KW-0472">Membrane</keyword>
<dbReference type="PANTHER" id="PTHR30329:SF21">
    <property type="entry name" value="LIPOPROTEIN YIAD-RELATED"/>
    <property type="match status" value="1"/>
</dbReference>
<dbReference type="RefSeq" id="WP_013701099.1">
    <property type="nucleotide sequence ID" value="NC_015385.1"/>
</dbReference>
<dbReference type="HOGENOM" id="CLU_609615_0_0_12"/>
<organism evidence="3 4">
    <name type="scientific">Treponema succinifaciens (strain ATCC 33096 / DSM 2489 / 6091)</name>
    <dbReference type="NCBI Taxonomy" id="869209"/>
    <lineage>
        <taxon>Bacteria</taxon>
        <taxon>Pseudomonadati</taxon>
        <taxon>Spirochaetota</taxon>
        <taxon>Spirochaetia</taxon>
        <taxon>Spirochaetales</taxon>
        <taxon>Treponemataceae</taxon>
        <taxon>Treponema</taxon>
    </lineage>
</organism>
<reference evidence="4" key="2">
    <citation type="submission" date="2011-04" db="EMBL/GenBank/DDBJ databases">
        <title>The complete genome of chromosome of Treponema succinifaciens DSM 2489.</title>
        <authorList>
            <person name="Lucas S."/>
            <person name="Copeland A."/>
            <person name="Lapidus A."/>
            <person name="Bruce D."/>
            <person name="Goodwin L."/>
            <person name="Pitluck S."/>
            <person name="Peters L."/>
            <person name="Kyrpides N."/>
            <person name="Mavromatis K."/>
            <person name="Ivanova N."/>
            <person name="Ovchinnikova G."/>
            <person name="Teshima H."/>
            <person name="Detter J.C."/>
            <person name="Tapia R."/>
            <person name="Han C."/>
            <person name="Land M."/>
            <person name="Hauser L."/>
            <person name="Markowitz V."/>
            <person name="Cheng J.-F."/>
            <person name="Hugenholtz P."/>
            <person name="Woyke T."/>
            <person name="Wu D."/>
            <person name="Gronow S."/>
            <person name="Wellnitz S."/>
            <person name="Brambilla E."/>
            <person name="Klenk H.-P."/>
            <person name="Eisen J.A."/>
        </authorList>
    </citation>
    <scope>NUCLEOTIDE SEQUENCE [LARGE SCALE GENOMIC DNA]</scope>
    <source>
        <strain evidence="4">ATCC 33096 / DSM 2489 / 6091</strain>
    </source>
</reference>
<dbReference type="InterPro" id="IPR050330">
    <property type="entry name" value="Bact_OuterMem_StrucFunc"/>
</dbReference>
<feature type="domain" description="OmpA-like" evidence="2">
    <location>
        <begin position="364"/>
        <end position="484"/>
    </location>
</feature>
<dbReference type="InterPro" id="IPR006665">
    <property type="entry name" value="OmpA-like"/>
</dbReference>
<reference evidence="3 4" key="1">
    <citation type="journal article" date="2011" name="Stand. Genomic Sci.">
        <title>Complete genome sequence of Treponema succinifaciens type strain (6091).</title>
        <authorList>
            <person name="Han C."/>
            <person name="Gronow S."/>
            <person name="Teshima H."/>
            <person name="Lapidus A."/>
            <person name="Nolan M."/>
            <person name="Lucas S."/>
            <person name="Hammon N."/>
            <person name="Deshpande S."/>
            <person name="Cheng J.F."/>
            <person name="Zeytun A."/>
            <person name="Tapia R."/>
            <person name="Goodwin L."/>
            <person name="Pitluck S."/>
            <person name="Liolios K."/>
            <person name="Pagani I."/>
            <person name="Ivanova N."/>
            <person name="Mavromatis K."/>
            <person name="Mikhailova N."/>
            <person name="Huntemann M."/>
            <person name="Pati A."/>
            <person name="Chen A."/>
            <person name="Palaniappan K."/>
            <person name="Land M."/>
            <person name="Hauser L."/>
            <person name="Brambilla E.M."/>
            <person name="Rohde M."/>
            <person name="Goker M."/>
            <person name="Woyke T."/>
            <person name="Bristow J."/>
            <person name="Eisen J.A."/>
            <person name="Markowitz V."/>
            <person name="Hugenholtz P."/>
            <person name="Kyrpides N.C."/>
            <person name="Klenk H.P."/>
            <person name="Detter J.C."/>
        </authorList>
    </citation>
    <scope>NUCLEOTIDE SEQUENCE [LARGE SCALE GENOMIC DNA]</scope>
    <source>
        <strain evidence="4">ATCC 33096 / DSM 2489 / 6091</strain>
    </source>
</reference>
<protein>
    <submittedName>
        <fullName evidence="3">OmpA/MotB domain protein</fullName>
    </submittedName>
</protein>
<keyword evidence="4" id="KW-1185">Reference proteome</keyword>
<dbReference type="EMBL" id="CP002631">
    <property type="protein sequence ID" value="AEB13806.1"/>
    <property type="molecule type" value="Genomic_DNA"/>
</dbReference>
<accession>F2NY55</accession>
<dbReference type="PROSITE" id="PS51257">
    <property type="entry name" value="PROKAR_LIPOPROTEIN"/>
    <property type="match status" value="1"/>
</dbReference>
<dbReference type="GO" id="GO:0016020">
    <property type="term" value="C:membrane"/>
    <property type="evidence" value="ECO:0007669"/>
    <property type="project" value="UniProtKB-UniRule"/>
</dbReference>
<evidence type="ECO:0000313" key="4">
    <source>
        <dbReference type="Proteomes" id="UP000006852"/>
    </source>
</evidence>
<dbReference type="SUPFAM" id="SSF103088">
    <property type="entry name" value="OmpA-like"/>
    <property type="match status" value="1"/>
</dbReference>
<proteinExistence type="predicted"/>
<name>F2NY55_TRES6</name>
<dbReference type="InterPro" id="IPR036737">
    <property type="entry name" value="OmpA-like_sf"/>
</dbReference>
<dbReference type="KEGG" id="tsu:Tresu_0882"/>
<dbReference type="GeneID" id="302998052"/>
<sequence>MKTKNFILYTAAIISCACIFGQSYIEQFDFSTETAEPAPSVYVPYSDIEIEHESIMAAKAQGHVSEKDAVMTSSSFVNWTKNTFASDVAFNIEKAGIPLPSGKSTSVKEIEMKLPILVKNPLLSLYVDDTKTLGDLVLDETVTLESLTRIIDNSKKTPAVFTKDGLLLTKHTIDMNDISSSLVKHHTPYKKMQPIDQVASREYTGIVLDARGSLPVHGEFIESEVYPCLFPKVWTEDMELFYERNMVQPEIAKKSGIVKYSSSDFIEDYDGRAGKDPLWITVKKVYGINRCDPVISKEDYLKIASVEKNVELLKKGKVVILLDKEQLEHKVSVPKKDKNYYIAYHQIKKYFFERKIPDVDLNEVLTGIQITMQNLRFIADSYELLPQEKPRIAQIAESLKKATSSGEYTILIEGHTADVNKPNGQMTLSIQRAQEIIKELVSNGIDKNLFTYRGFGGTKPVADNSTPQGRALNRRVEIIIMPKGSYILRE</sequence>
<evidence type="ECO:0000256" key="1">
    <source>
        <dbReference type="PROSITE-ProRule" id="PRU00473"/>
    </source>
</evidence>
<dbReference type="Pfam" id="PF00691">
    <property type="entry name" value="OmpA"/>
    <property type="match status" value="1"/>
</dbReference>
<dbReference type="Proteomes" id="UP000006852">
    <property type="component" value="Chromosome"/>
</dbReference>
<dbReference type="AlphaFoldDB" id="F2NY55"/>
<evidence type="ECO:0000259" key="2">
    <source>
        <dbReference type="PROSITE" id="PS51123"/>
    </source>
</evidence>